<sequence>MTPCFILDHNCHRACVFAFQYATQQVVDILEFPRPYGLCSKSTIGLSWRQVCVATAILAKFANELSLPEENRPDYFILSKYLKIAGKISLCIFVVHLPVTKPHKFDAVMAIDDRWFALNNLFVIATQNSRRSCGNISSSRKIYDCVLAVRSSRLSMDRLKLPTDTLETIFAPINPHQNNWHELFSVVKFAYNTRVHASISMALFVADLGYMPRSLVDLQVPICKRLLLWSQDALDQAQQRMKFYHDHNLPISSFVVGDKVLLDTTNLSLRHAGNHGKRSLAAKYVGYYPVLAITTPDAYKLGLPTELQLHDNFHASRLRRYNHDDSASRDDSVPALITWVY</sequence>
<reference evidence="2 3" key="1">
    <citation type="journal article" date="2017" name="Genome Biol. Evol.">
        <title>Phytophthora megakarya and P. palmivora, closely related causal agents of cacao black pod rot, underwent increases in genome sizes and gene numbers by different mechanisms.</title>
        <authorList>
            <person name="Ali S.S."/>
            <person name="Shao J."/>
            <person name="Lary D.J."/>
            <person name="Kronmiller B."/>
            <person name="Shen D."/>
            <person name="Strem M.D."/>
            <person name="Amoako-Attah I."/>
            <person name="Akrofi A.Y."/>
            <person name="Begoude B.A."/>
            <person name="Ten Hoopen G.M."/>
            <person name="Coulibaly K."/>
            <person name="Kebe B.I."/>
            <person name="Melnick R.L."/>
            <person name="Guiltinan M.J."/>
            <person name="Tyler B.M."/>
            <person name="Meinhardt L.W."/>
            <person name="Bailey B.A."/>
        </authorList>
    </citation>
    <scope>NUCLEOTIDE SEQUENCE [LARGE SCALE GENOMIC DNA]</scope>
    <source>
        <strain evidence="3">sbr112.9</strain>
    </source>
</reference>
<accession>A0A2P4XDR1</accession>
<evidence type="ECO:0000259" key="1">
    <source>
        <dbReference type="Pfam" id="PF24626"/>
    </source>
</evidence>
<dbReference type="EMBL" id="NCKW01011342">
    <property type="protein sequence ID" value="POM63692.1"/>
    <property type="molecule type" value="Genomic_DNA"/>
</dbReference>
<proteinExistence type="predicted"/>
<dbReference type="InterPro" id="IPR056924">
    <property type="entry name" value="SH3_Tf2-1"/>
</dbReference>
<comment type="caution">
    <text evidence="2">The sequence shown here is derived from an EMBL/GenBank/DDBJ whole genome shotgun (WGS) entry which is preliminary data.</text>
</comment>
<name>A0A2P4XDR1_9STRA</name>
<feature type="domain" description="Tf2-1-like SH3-like" evidence="1">
    <location>
        <begin position="257"/>
        <end position="321"/>
    </location>
</feature>
<keyword evidence="3" id="KW-1185">Reference proteome</keyword>
<dbReference type="AlphaFoldDB" id="A0A2P4XDR1"/>
<dbReference type="OrthoDB" id="123497at2759"/>
<organism evidence="2 3">
    <name type="scientific">Phytophthora palmivora</name>
    <dbReference type="NCBI Taxonomy" id="4796"/>
    <lineage>
        <taxon>Eukaryota</taxon>
        <taxon>Sar</taxon>
        <taxon>Stramenopiles</taxon>
        <taxon>Oomycota</taxon>
        <taxon>Peronosporomycetes</taxon>
        <taxon>Peronosporales</taxon>
        <taxon>Peronosporaceae</taxon>
        <taxon>Phytophthora</taxon>
    </lineage>
</organism>
<dbReference type="Pfam" id="PF24626">
    <property type="entry name" value="SH3_Tf2-1"/>
    <property type="match status" value="1"/>
</dbReference>
<evidence type="ECO:0000313" key="3">
    <source>
        <dbReference type="Proteomes" id="UP000237271"/>
    </source>
</evidence>
<gene>
    <name evidence="2" type="ORF">PHPALM_20875</name>
</gene>
<evidence type="ECO:0000313" key="2">
    <source>
        <dbReference type="EMBL" id="POM63692.1"/>
    </source>
</evidence>
<protein>
    <recommendedName>
        <fullName evidence="1">Tf2-1-like SH3-like domain-containing protein</fullName>
    </recommendedName>
</protein>
<dbReference type="Proteomes" id="UP000237271">
    <property type="component" value="Unassembled WGS sequence"/>
</dbReference>